<sequence length="383" mass="41140">MKVVVVAEYYPRANDPALGVWAHRQALAARDAGAEVEVVVLHRPVPSKAALRARDLKQLVAPLRQPLKTTRDGIDVTYVPFVAPPRPRSYATWGAWAAPTLALVLRRKRFDLVHAHYAAPAGDAVRRARIKQPLVISVHGGDVLGVAERWRGGRAIVQAAFGAATVTLANSSAIADRSRELGATNVRVVHLGTDVPPPAHTDITTLVTVGNLIARKRHGDVLRALWLLRDEHPELHYVVVGDGPERPALQALARSLGLAERVAFRGALPPDQALTVARWGGIFVLPSVDEAFGVAYIEAMAGGIPAVGSRGEPGPEEIARCGGGIRLVAPGDPEALAHELRTLLEDATFRREVGAAARANVVENFTWERCGRETVAAYEAALR</sequence>
<evidence type="ECO:0000259" key="3">
    <source>
        <dbReference type="Pfam" id="PF00534"/>
    </source>
</evidence>
<dbReference type="RefSeq" id="WP_270046439.1">
    <property type="nucleotide sequence ID" value="NZ_JAPDOD010000092.1"/>
</dbReference>
<evidence type="ECO:0000256" key="2">
    <source>
        <dbReference type="ARBA" id="ARBA00022679"/>
    </source>
</evidence>
<dbReference type="SUPFAM" id="SSF53756">
    <property type="entry name" value="UDP-Glycosyltransferase/glycogen phosphorylase"/>
    <property type="match status" value="1"/>
</dbReference>
<dbReference type="GO" id="GO:0016757">
    <property type="term" value="F:glycosyltransferase activity"/>
    <property type="evidence" value="ECO:0007669"/>
    <property type="project" value="UniProtKB-KW"/>
</dbReference>
<dbReference type="Pfam" id="PF13439">
    <property type="entry name" value="Glyco_transf_4"/>
    <property type="match status" value="1"/>
</dbReference>
<evidence type="ECO:0000259" key="4">
    <source>
        <dbReference type="Pfam" id="PF13439"/>
    </source>
</evidence>
<gene>
    <name evidence="5" type="ORF">OM076_43415</name>
</gene>
<feature type="domain" description="Glycosyl transferase family 1" evidence="3">
    <location>
        <begin position="204"/>
        <end position="358"/>
    </location>
</feature>
<dbReference type="EC" id="2.4.-.-" evidence="5"/>
<dbReference type="AlphaFoldDB" id="A0A9X3S5W2"/>
<dbReference type="InterPro" id="IPR001296">
    <property type="entry name" value="Glyco_trans_1"/>
</dbReference>
<dbReference type="EMBL" id="JAPDOD010000092">
    <property type="protein sequence ID" value="MDA0167189.1"/>
    <property type="molecule type" value="Genomic_DNA"/>
</dbReference>
<dbReference type="InterPro" id="IPR028098">
    <property type="entry name" value="Glyco_trans_4-like_N"/>
</dbReference>
<protein>
    <submittedName>
        <fullName evidence="5">Glycosyltransferase</fullName>
        <ecNumber evidence="5">2.4.-.-</ecNumber>
    </submittedName>
</protein>
<organism evidence="5 6">
    <name type="scientific">Solirubrobacter ginsenosidimutans</name>
    <dbReference type="NCBI Taxonomy" id="490573"/>
    <lineage>
        <taxon>Bacteria</taxon>
        <taxon>Bacillati</taxon>
        <taxon>Actinomycetota</taxon>
        <taxon>Thermoleophilia</taxon>
        <taxon>Solirubrobacterales</taxon>
        <taxon>Solirubrobacteraceae</taxon>
        <taxon>Solirubrobacter</taxon>
    </lineage>
</organism>
<proteinExistence type="predicted"/>
<evidence type="ECO:0000256" key="1">
    <source>
        <dbReference type="ARBA" id="ARBA00022676"/>
    </source>
</evidence>
<evidence type="ECO:0000313" key="5">
    <source>
        <dbReference type="EMBL" id="MDA0167189.1"/>
    </source>
</evidence>
<feature type="domain" description="Glycosyltransferase subfamily 4-like N-terminal" evidence="4">
    <location>
        <begin position="21"/>
        <end position="194"/>
    </location>
</feature>
<reference evidence="5" key="1">
    <citation type="submission" date="2022-10" db="EMBL/GenBank/DDBJ databases">
        <title>The WGS of Solirubrobacter ginsenosidimutans DSM 21036.</title>
        <authorList>
            <person name="Jiang Z."/>
        </authorList>
    </citation>
    <scope>NUCLEOTIDE SEQUENCE</scope>
    <source>
        <strain evidence="5">DSM 21036</strain>
    </source>
</reference>
<accession>A0A9X3S5W2</accession>
<name>A0A9X3S5W2_9ACTN</name>
<evidence type="ECO:0000313" key="6">
    <source>
        <dbReference type="Proteomes" id="UP001149140"/>
    </source>
</evidence>
<dbReference type="PANTHER" id="PTHR45947">
    <property type="entry name" value="SULFOQUINOVOSYL TRANSFERASE SQD2"/>
    <property type="match status" value="1"/>
</dbReference>
<keyword evidence="1 5" id="KW-0328">Glycosyltransferase</keyword>
<dbReference type="GO" id="GO:1901137">
    <property type="term" value="P:carbohydrate derivative biosynthetic process"/>
    <property type="evidence" value="ECO:0007669"/>
    <property type="project" value="UniProtKB-ARBA"/>
</dbReference>
<keyword evidence="2 5" id="KW-0808">Transferase</keyword>
<dbReference type="PANTHER" id="PTHR45947:SF14">
    <property type="entry name" value="SLL1723 PROTEIN"/>
    <property type="match status" value="1"/>
</dbReference>
<dbReference type="Proteomes" id="UP001149140">
    <property type="component" value="Unassembled WGS sequence"/>
</dbReference>
<dbReference type="InterPro" id="IPR050194">
    <property type="entry name" value="Glycosyltransferase_grp1"/>
</dbReference>
<dbReference type="Gene3D" id="3.40.50.2000">
    <property type="entry name" value="Glycogen Phosphorylase B"/>
    <property type="match status" value="2"/>
</dbReference>
<keyword evidence="6" id="KW-1185">Reference proteome</keyword>
<dbReference type="Pfam" id="PF00534">
    <property type="entry name" value="Glycos_transf_1"/>
    <property type="match status" value="1"/>
</dbReference>
<comment type="caution">
    <text evidence="5">The sequence shown here is derived from an EMBL/GenBank/DDBJ whole genome shotgun (WGS) entry which is preliminary data.</text>
</comment>